<dbReference type="InterPro" id="IPR003423">
    <property type="entry name" value="OMP_efflux"/>
</dbReference>
<evidence type="ECO:0000256" key="7">
    <source>
        <dbReference type="ARBA" id="ARBA00023237"/>
    </source>
</evidence>
<evidence type="ECO:0000256" key="2">
    <source>
        <dbReference type="ARBA" id="ARBA00007613"/>
    </source>
</evidence>
<dbReference type="Proteomes" id="UP000284243">
    <property type="component" value="Unassembled WGS sequence"/>
</dbReference>
<evidence type="ECO:0000256" key="1">
    <source>
        <dbReference type="ARBA" id="ARBA00004442"/>
    </source>
</evidence>
<evidence type="ECO:0000256" key="5">
    <source>
        <dbReference type="ARBA" id="ARBA00022692"/>
    </source>
</evidence>
<comment type="similarity">
    <text evidence="2">Belongs to the outer membrane factor (OMF) (TC 1.B.17) family.</text>
</comment>
<dbReference type="GO" id="GO:0009279">
    <property type="term" value="C:cell outer membrane"/>
    <property type="evidence" value="ECO:0007669"/>
    <property type="project" value="UniProtKB-SubCell"/>
</dbReference>
<dbReference type="PANTHER" id="PTHR30026">
    <property type="entry name" value="OUTER MEMBRANE PROTEIN TOLC"/>
    <property type="match status" value="1"/>
</dbReference>
<dbReference type="GO" id="GO:0015288">
    <property type="term" value="F:porin activity"/>
    <property type="evidence" value="ECO:0007669"/>
    <property type="project" value="TreeGrafter"/>
</dbReference>
<dbReference type="SUPFAM" id="SSF56954">
    <property type="entry name" value="Outer membrane efflux proteins (OEP)"/>
    <property type="match status" value="1"/>
</dbReference>
<dbReference type="EMBL" id="QRYC01000029">
    <property type="protein sequence ID" value="RGU54516.1"/>
    <property type="molecule type" value="Genomic_DNA"/>
</dbReference>
<dbReference type="AlphaFoldDB" id="A0A412TL89"/>
<dbReference type="PANTHER" id="PTHR30026:SF20">
    <property type="entry name" value="OUTER MEMBRANE PROTEIN TOLC"/>
    <property type="match status" value="1"/>
</dbReference>
<evidence type="ECO:0000313" key="9">
    <source>
        <dbReference type="Proteomes" id="UP000284243"/>
    </source>
</evidence>
<comment type="subcellular location">
    <subcellularLocation>
        <location evidence="1">Cell outer membrane</location>
    </subcellularLocation>
</comment>
<sequence length="504" mass="57416">MNLKLCYITGWSLLVATGLSAQNRGDLAVKVARDSGQVIELTLQEAVDMARTNSPSAVSARHTFRSAYWSYRSFRANYLPSLTFSSNPDLTRTISKVTLGDGSEKYVSQNMLTVDGELSISQNVSLTGGSFFVQSSLQRMKLFDSNSVSFRSSPIIIGYSQSLFGYNSLRWDRRIEPVRYREAKKAYVESLELVSAETVNKFFALAQAQSNYDMARFNYNNADTLYKFGKGRYEIGRITENELLQLEINRLNESTNVMDASIEMDNCRQALCVYLGLDKNVILKVRVNVEVPRIRVNPEQAYELFNRNSPDIDDLERQLLESKSGVAQARANAGLKADLYVQCGLSQTGTTFNQAYTNPNDQQQVRVGISLPILDWGRGRGRVKVAKSREELVKIQVEQQRNNLEMNVRKLVLQFNLQAERVQIAMKTDQTARRRHEVARKLYLLGKSTILDLNASVTEKDSASRNFLYALSNYWNLYYMLRSMTLYDFARHSEISVDYKKLEN</sequence>
<dbReference type="RefSeq" id="WP_022160745.1">
    <property type="nucleotide sequence ID" value="NZ_JADMUD010000032.1"/>
</dbReference>
<dbReference type="Gene3D" id="1.20.1600.10">
    <property type="entry name" value="Outer membrane efflux proteins (OEP)"/>
    <property type="match status" value="1"/>
</dbReference>
<dbReference type="GO" id="GO:1990281">
    <property type="term" value="C:efflux pump complex"/>
    <property type="evidence" value="ECO:0007669"/>
    <property type="project" value="TreeGrafter"/>
</dbReference>
<evidence type="ECO:0000256" key="6">
    <source>
        <dbReference type="ARBA" id="ARBA00023136"/>
    </source>
</evidence>
<gene>
    <name evidence="8" type="ORF">DWW57_15675</name>
</gene>
<proteinExistence type="inferred from homology"/>
<reference evidence="8 9" key="1">
    <citation type="submission" date="2018-08" db="EMBL/GenBank/DDBJ databases">
        <title>A genome reference for cultivated species of the human gut microbiota.</title>
        <authorList>
            <person name="Zou Y."/>
            <person name="Xue W."/>
            <person name="Luo G."/>
        </authorList>
    </citation>
    <scope>NUCLEOTIDE SEQUENCE [LARGE SCALE GENOMIC DNA]</scope>
    <source>
        <strain evidence="8 9">AF16-14</strain>
    </source>
</reference>
<accession>A0A412TL89</accession>
<protein>
    <submittedName>
        <fullName evidence="8">TolC family protein</fullName>
    </submittedName>
</protein>
<evidence type="ECO:0000256" key="4">
    <source>
        <dbReference type="ARBA" id="ARBA00022452"/>
    </source>
</evidence>
<keyword evidence="6" id="KW-0472">Membrane</keyword>
<keyword evidence="5" id="KW-0812">Transmembrane</keyword>
<keyword evidence="3" id="KW-0813">Transport</keyword>
<evidence type="ECO:0000256" key="3">
    <source>
        <dbReference type="ARBA" id="ARBA00022448"/>
    </source>
</evidence>
<dbReference type="GO" id="GO:0015562">
    <property type="term" value="F:efflux transmembrane transporter activity"/>
    <property type="evidence" value="ECO:0007669"/>
    <property type="project" value="InterPro"/>
</dbReference>
<evidence type="ECO:0000313" key="8">
    <source>
        <dbReference type="EMBL" id="RGU54516.1"/>
    </source>
</evidence>
<name>A0A412TL89_9BACT</name>
<keyword evidence="4" id="KW-1134">Transmembrane beta strand</keyword>
<comment type="caution">
    <text evidence="8">The sequence shown here is derived from an EMBL/GenBank/DDBJ whole genome shotgun (WGS) entry which is preliminary data.</text>
</comment>
<dbReference type="Pfam" id="PF02321">
    <property type="entry name" value="OEP"/>
    <property type="match status" value="2"/>
</dbReference>
<dbReference type="InterPro" id="IPR051906">
    <property type="entry name" value="TolC-like"/>
</dbReference>
<keyword evidence="7" id="KW-0998">Cell outer membrane</keyword>
<organism evidence="8 9">
    <name type="scientific">Odoribacter splanchnicus</name>
    <dbReference type="NCBI Taxonomy" id="28118"/>
    <lineage>
        <taxon>Bacteria</taxon>
        <taxon>Pseudomonadati</taxon>
        <taxon>Bacteroidota</taxon>
        <taxon>Bacteroidia</taxon>
        <taxon>Bacteroidales</taxon>
        <taxon>Odoribacteraceae</taxon>
        <taxon>Odoribacter</taxon>
    </lineage>
</organism>